<accession>A0A090NJQ9</accession>
<organism evidence="1 2">
    <name type="scientific">Shigella dysenteriae WRSd3</name>
    <dbReference type="NCBI Taxonomy" id="1401327"/>
    <lineage>
        <taxon>Bacteria</taxon>
        <taxon>Pseudomonadati</taxon>
        <taxon>Pseudomonadota</taxon>
        <taxon>Gammaproteobacteria</taxon>
        <taxon>Enterobacterales</taxon>
        <taxon>Enterobacteriaceae</taxon>
        <taxon>Shigella</taxon>
    </lineage>
</organism>
<reference evidence="1 2" key="1">
    <citation type="submission" date="2013-10" db="EMBL/GenBank/DDBJ databases">
        <title>Draft genomes and the virulence plasmids of Sd1617 vaccine constructs: WRSd3 and WRSd5.</title>
        <authorList>
            <person name="Aksomboon Vongsawan A."/>
            <person name="Venkatesan M.M."/>
            <person name="Vaisvil B."/>
            <person name="Emel G."/>
            <person name="Kepatral V."/>
            <person name="Sethabutr O."/>
            <person name="Serichantalergs O."/>
            <person name="Mason C."/>
        </authorList>
    </citation>
    <scope>NUCLEOTIDE SEQUENCE [LARGE SCALE GENOMIC DNA]</scope>
    <source>
        <strain evidence="1 2">WRSd3</strain>
    </source>
</reference>
<sequence>MRHRQDTGRLWSASDVPVARQTIASREILKTKAHPSALAHVARKYC</sequence>
<evidence type="ECO:0000313" key="2">
    <source>
        <dbReference type="Proteomes" id="UP000017944"/>
    </source>
</evidence>
<dbReference type="EMBL" id="AXUT01000091">
    <property type="protein sequence ID" value="ESU80677.1"/>
    <property type="molecule type" value="Genomic_DNA"/>
</dbReference>
<name>A0A090NJQ9_SHIDY</name>
<dbReference type="AlphaFoldDB" id="A0A090NJQ9"/>
<gene>
    <name evidence="1" type="ORF">WRSd3_01285</name>
</gene>
<evidence type="ECO:0000313" key="1">
    <source>
        <dbReference type="EMBL" id="ESU80677.1"/>
    </source>
</evidence>
<comment type="caution">
    <text evidence="1">The sequence shown here is derived from an EMBL/GenBank/DDBJ whole genome shotgun (WGS) entry which is preliminary data.</text>
</comment>
<protein>
    <submittedName>
        <fullName evidence="1">Uncharacterized protein</fullName>
    </submittedName>
</protein>
<proteinExistence type="predicted"/>
<dbReference type="Proteomes" id="UP000017944">
    <property type="component" value="Unassembled WGS sequence"/>
</dbReference>